<gene>
    <name evidence="11" type="ORF">LY02_02614</name>
</gene>
<dbReference type="InterPro" id="IPR036097">
    <property type="entry name" value="HisK_dim/P_sf"/>
</dbReference>
<dbReference type="SUPFAM" id="SSF55874">
    <property type="entry name" value="ATPase domain of HSP90 chaperone/DNA topoisomerase II/histidine kinase"/>
    <property type="match status" value="1"/>
</dbReference>
<dbReference type="Gene3D" id="1.10.287.130">
    <property type="match status" value="1"/>
</dbReference>
<keyword evidence="4" id="KW-0808">Transferase</keyword>
<evidence type="ECO:0000313" key="12">
    <source>
        <dbReference type="Proteomes" id="UP000239997"/>
    </source>
</evidence>
<dbReference type="Gene3D" id="3.30.450.20">
    <property type="entry name" value="PAS domain"/>
    <property type="match status" value="1"/>
</dbReference>
<dbReference type="NCBIfam" id="TIGR00229">
    <property type="entry name" value="sensory_box"/>
    <property type="match status" value="1"/>
</dbReference>
<evidence type="ECO:0000256" key="1">
    <source>
        <dbReference type="ARBA" id="ARBA00000085"/>
    </source>
</evidence>
<dbReference type="SMART" id="SM00387">
    <property type="entry name" value="HATPase_c"/>
    <property type="match status" value="1"/>
</dbReference>
<dbReference type="Pfam" id="PF02518">
    <property type="entry name" value="HATPase_c"/>
    <property type="match status" value="1"/>
</dbReference>
<dbReference type="InterPro" id="IPR035965">
    <property type="entry name" value="PAS-like_dom_sf"/>
</dbReference>
<dbReference type="EC" id="2.7.13.3" evidence="2"/>
<dbReference type="PROSITE" id="PS50113">
    <property type="entry name" value="PAC"/>
    <property type="match status" value="1"/>
</dbReference>
<proteinExistence type="predicted"/>
<evidence type="ECO:0000313" key="11">
    <source>
        <dbReference type="EMBL" id="PRX12548.1"/>
    </source>
</evidence>
<dbReference type="InterPro" id="IPR003661">
    <property type="entry name" value="HisK_dim/P_dom"/>
</dbReference>
<evidence type="ECO:0000259" key="9">
    <source>
        <dbReference type="PROSITE" id="PS50112"/>
    </source>
</evidence>
<dbReference type="Proteomes" id="UP000239997">
    <property type="component" value="Unassembled WGS sequence"/>
</dbReference>
<evidence type="ECO:0000256" key="7">
    <source>
        <dbReference type="SAM" id="Coils"/>
    </source>
</evidence>
<dbReference type="InterPro" id="IPR004358">
    <property type="entry name" value="Sig_transdc_His_kin-like_C"/>
</dbReference>
<feature type="domain" description="Histidine kinase" evidence="8">
    <location>
        <begin position="193"/>
        <end position="411"/>
    </location>
</feature>
<dbReference type="InterPro" id="IPR003594">
    <property type="entry name" value="HATPase_dom"/>
</dbReference>
<dbReference type="PANTHER" id="PTHR43711">
    <property type="entry name" value="TWO-COMPONENT HISTIDINE KINASE"/>
    <property type="match status" value="1"/>
</dbReference>
<keyword evidence="12" id="KW-1185">Reference proteome</keyword>
<dbReference type="Pfam" id="PF08448">
    <property type="entry name" value="PAS_4"/>
    <property type="match status" value="1"/>
</dbReference>
<comment type="caution">
    <text evidence="11">The sequence shown here is derived from an EMBL/GenBank/DDBJ whole genome shotgun (WGS) entry which is preliminary data.</text>
</comment>
<protein>
    <recommendedName>
        <fullName evidence="2">histidine kinase</fullName>
        <ecNumber evidence="2">2.7.13.3</ecNumber>
    </recommendedName>
</protein>
<comment type="catalytic activity">
    <reaction evidence="1">
        <text>ATP + protein L-histidine = ADP + protein N-phospho-L-histidine.</text>
        <dbReference type="EC" id="2.7.13.3"/>
    </reaction>
</comment>
<dbReference type="PROSITE" id="PS50112">
    <property type="entry name" value="PAS"/>
    <property type="match status" value="1"/>
</dbReference>
<feature type="domain" description="PAC" evidence="10">
    <location>
        <begin position="121"/>
        <end position="175"/>
    </location>
</feature>
<dbReference type="EMBL" id="PVNA01000006">
    <property type="protein sequence ID" value="PRX12548.1"/>
    <property type="molecule type" value="Genomic_DNA"/>
</dbReference>
<feature type="coiled-coil region" evidence="7">
    <location>
        <begin position="7"/>
        <end position="46"/>
    </location>
</feature>
<dbReference type="Gene3D" id="3.30.565.10">
    <property type="entry name" value="Histidine kinase-like ATPase, C-terminal domain"/>
    <property type="match status" value="1"/>
</dbReference>
<keyword evidence="6" id="KW-0902">Two-component regulatory system</keyword>
<dbReference type="InterPro" id="IPR000700">
    <property type="entry name" value="PAS-assoc_C"/>
</dbReference>
<keyword evidence="3" id="KW-0597">Phosphoprotein</keyword>
<dbReference type="InterPro" id="IPR000014">
    <property type="entry name" value="PAS"/>
</dbReference>
<dbReference type="PANTHER" id="PTHR43711:SF1">
    <property type="entry name" value="HISTIDINE KINASE 1"/>
    <property type="match status" value="1"/>
</dbReference>
<keyword evidence="5" id="KW-0418">Kinase</keyword>
<reference evidence="11 12" key="1">
    <citation type="submission" date="2018-03" db="EMBL/GenBank/DDBJ databases">
        <title>Genomic Encyclopedia of Archaeal and Bacterial Type Strains, Phase II (KMG-II): from individual species to whole genera.</title>
        <authorList>
            <person name="Goeker M."/>
        </authorList>
    </citation>
    <scope>NUCLEOTIDE SEQUENCE [LARGE SCALE GENOMIC DNA]</scope>
    <source>
        <strain evidence="11 12">DSM 22727</strain>
    </source>
</reference>
<dbReference type="CDD" id="cd00130">
    <property type="entry name" value="PAS"/>
    <property type="match status" value="1"/>
</dbReference>
<dbReference type="Pfam" id="PF00512">
    <property type="entry name" value="HisKA"/>
    <property type="match status" value="1"/>
</dbReference>
<dbReference type="SUPFAM" id="SSF47384">
    <property type="entry name" value="Homodimeric domain of signal transducing histidine kinase"/>
    <property type="match status" value="1"/>
</dbReference>
<evidence type="ECO:0000256" key="6">
    <source>
        <dbReference type="ARBA" id="ARBA00023012"/>
    </source>
</evidence>
<dbReference type="InterPro" id="IPR005467">
    <property type="entry name" value="His_kinase_dom"/>
</dbReference>
<dbReference type="PROSITE" id="PS50109">
    <property type="entry name" value="HIS_KIN"/>
    <property type="match status" value="1"/>
</dbReference>
<dbReference type="SMART" id="SM00388">
    <property type="entry name" value="HisKA"/>
    <property type="match status" value="1"/>
</dbReference>
<dbReference type="InterPro" id="IPR050736">
    <property type="entry name" value="Sensor_HK_Regulatory"/>
</dbReference>
<evidence type="ECO:0000259" key="10">
    <source>
        <dbReference type="PROSITE" id="PS50113"/>
    </source>
</evidence>
<sequence length="413" mass="46861">MLKKPTYEELLKQNVELSNELKQLKLENTTDQKKCEEIQLEVLKADLKLTHLNTALDNLNTYVYIKDMNGRYLYANKKCLTLFNCSAHELPSLSDADFFPPTTCDQIKIIESEVINFGKDSENEVDTTDQNGNRKVYWEIKTPIYDDKHQNKVIGLCGVSTDITYRKIAEESIKENQLELKHLNATKDKIFSIIAHDLRSPFNHIIGFSELMLENSINKDHSQDSDCIKIINSTAKNTLNLLDNLLNWAYTETGKLSYRPENINITNIITQVVDFKTSIAQAKNITITYNAVQDIEFYTDSNLLKTVLRNLISNAIKFTNPNGSINITALQKDKFLEIAVIDTGVGMSTEHMTDLFNLTTHKSQPGTEGEKGSGLGLILCKEFVEKMHGTLWVESVVNKGSTFKFSLPFNITQ</sequence>
<dbReference type="PRINTS" id="PR00344">
    <property type="entry name" value="BCTRLSENSOR"/>
</dbReference>
<evidence type="ECO:0000256" key="5">
    <source>
        <dbReference type="ARBA" id="ARBA00022777"/>
    </source>
</evidence>
<evidence type="ECO:0000256" key="2">
    <source>
        <dbReference type="ARBA" id="ARBA00012438"/>
    </source>
</evidence>
<feature type="domain" description="PAS" evidence="9">
    <location>
        <begin position="48"/>
        <end position="118"/>
    </location>
</feature>
<dbReference type="RefSeq" id="WP_051788592.1">
    <property type="nucleotide sequence ID" value="NZ_JPJI01000004.1"/>
</dbReference>
<dbReference type="SUPFAM" id="SSF55785">
    <property type="entry name" value="PYP-like sensor domain (PAS domain)"/>
    <property type="match status" value="1"/>
</dbReference>
<name>A0ABX5E1T0_NONUL</name>
<dbReference type="InterPro" id="IPR013656">
    <property type="entry name" value="PAS_4"/>
</dbReference>
<dbReference type="InterPro" id="IPR036890">
    <property type="entry name" value="HATPase_C_sf"/>
</dbReference>
<accession>A0ABX5E1T0</accession>
<dbReference type="SMART" id="SM00091">
    <property type="entry name" value="PAS"/>
    <property type="match status" value="1"/>
</dbReference>
<evidence type="ECO:0000259" key="8">
    <source>
        <dbReference type="PROSITE" id="PS50109"/>
    </source>
</evidence>
<keyword evidence="7" id="KW-0175">Coiled coil</keyword>
<evidence type="ECO:0000256" key="4">
    <source>
        <dbReference type="ARBA" id="ARBA00022679"/>
    </source>
</evidence>
<organism evidence="11 12">
    <name type="scientific">Nonlabens ulvanivorans</name>
    <name type="common">Persicivirga ulvanivorans</name>
    <dbReference type="NCBI Taxonomy" id="906888"/>
    <lineage>
        <taxon>Bacteria</taxon>
        <taxon>Pseudomonadati</taxon>
        <taxon>Bacteroidota</taxon>
        <taxon>Flavobacteriia</taxon>
        <taxon>Flavobacteriales</taxon>
        <taxon>Flavobacteriaceae</taxon>
        <taxon>Nonlabens</taxon>
    </lineage>
</organism>
<evidence type="ECO:0000256" key="3">
    <source>
        <dbReference type="ARBA" id="ARBA00022553"/>
    </source>
</evidence>
<dbReference type="CDD" id="cd00082">
    <property type="entry name" value="HisKA"/>
    <property type="match status" value="1"/>
</dbReference>